<keyword evidence="2" id="KW-0808">Transferase</keyword>
<dbReference type="GO" id="GO:0016757">
    <property type="term" value="F:glycosyltransferase activity"/>
    <property type="evidence" value="ECO:0007669"/>
    <property type="project" value="InterPro"/>
</dbReference>
<dbReference type="Gene3D" id="3.40.50.2000">
    <property type="entry name" value="Glycogen Phosphorylase B"/>
    <property type="match status" value="2"/>
</dbReference>
<evidence type="ECO:0000313" key="3">
    <source>
        <dbReference type="Proteomes" id="UP000289238"/>
    </source>
</evidence>
<gene>
    <name evidence="2" type="ORF">DSM00_2995</name>
</gene>
<evidence type="ECO:0000259" key="1">
    <source>
        <dbReference type="Pfam" id="PF00534"/>
    </source>
</evidence>
<dbReference type="Proteomes" id="UP000289238">
    <property type="component" value="Unassembled WGS sequence"/>
</dbReference>
<dbReference type="SUPFAM" id="SSF53756">
    <property type="entry name" value="UDP-Glycosyltransferase/glycogen phosphorylase"/>
    <property type="match status" value="1"/>
</dbReference>
<dbReference type="Pfam" id="PF00534">
    <property type="entry name" value="Glycos_transf_1"/>
    <property type="match status" value="1"/>
</dbReference>
<dbReference type="EMBL" id="QOVM01000008">
    <property type="protein sequence ID" value="RXG20446.1"/>
    <property type="molecule type" value="Genomic_DNA"/>
</dbReference>
<sequence>MENKVCCIFNYPPHYREAIFLIMEQELGCDFYFGDVEEGKIKPIDYNLFEGNPKKLETIKVIGNFIILKKSIRKSFAPYESYILTGDPFIISVWVMLIINYITGKKTYLWCHGWYGRENLVKKILKKVFFRLSTGVLLYGNYARDLMIEEGLKANKLHVIYNSLDYFNQIQFRDSAPSTSIEDINFKDKAPVIIFTGRLTKIKNIDLLLEAQEILVKRGIIVNSLIIGDGPECKGLKKLVTELNLEDNCHFFGACYEESVLASLYKLADVCVSPGNVGLTAIHAMTYGCPVITHDNFPNQMPEFEAIKEGLTGMFFKYQNSTDLASKIEKWLSLSNGKEEIIRNSCYAQIDNYFNPERQISIIKSVIQSE</sequence>
<name>A0A4Q0P395_9FLAO</name>
<dbReference type="RefSeq" id="WP_128758742.1">
    <property type="nucleotide sequence ID" value="NZ_QOVM01000008.1"/>
</dbReference>
<comment type="caution">
    <text evidence="2">The sequence shown here is derived from an EMBL/GenBank/DDBJ whole genome shotgun (WGS) entry which is preliminary data.</text>
</comment>
<keyword evidence="3" id="KW-1185">Reference proteome</keyword>
<dbReference type="InterPro" id="IPR001296">
    <property type="entry name" value="Glyco_trans_1"/>
</dbReference>
<dbReference type="PANTHER" id="PTHR45947">
    <property type="entry name" value="SULFOQUINOVOSYL TRANSFERASE SQD2"/>
    <property type="match status" value="1"/>
</dbReference>
<dbReference type="AlphaFoldDB" id="A0A4Q0P395"/>
<dbReference type="PANTHER" id="PTHR45947:SF3">
    <property type="entry name" value="SULFOQUINOVOSYL TRANSFERASE SQD2"/>
    <property type="match status" value="1"/>
</dbReference>
<feature type="domain" description="Glycosyl transferase family 1" evidence="1">
    <location>
        <begin position="181"/>
        <end position="344"/>
    </location>
</feature>
<dbReference type="OrthoDB" id="9790710at2"/>
<reference evidence="2 3" key="1">
    <citation type="submission" date="2018-07" db="EMBL/GenBank/DDBJ databases">
        <title>Leeuwenhoekiella genomics.</title>
        <authorList>
            <person name="Tahon G."/>
            <person name="Willems A."/>
        </authorList>
    </citation>
    <scope>NUCLEOTIDE SEQUENCE [LARGE SCALE GENOMIC DNA]</scope>
    <source>
        <strain evidence="2 3">LMG 22550</strain>
    </source>
</reference>
<accession>A0A4Q0P395</accession>
<dbReference type="InterPro" id="IPR050194">
    <property type="entry name" value="Glycosyltransferase_grp1"/>
</dbReference>
<organism evidence="2 3">
    <name type="scientific">Leeuwenhoekiella aequorea</name>
    <dbReference type="NCBI Taxonomy" id="283736"/>
    <lineage>
        <taxon>Bacteria</taxon>
        <taxon>Pseudomonadati</taxon>
        <taxon>Bacteroidota</taxon>
        <taxon>Flavobacteriia</taxon>
        <taxon>Flavobacteriales</taxon>
        <taxon>Flavobacteriaceae</taxon>
        <taxon>Leeuwenhoekiella</taxon>
    </lineage>
</organism>
<proteinExistence type="predicted"/>
<evidence type="ECO:0000313" key="2">
    <source>
        <dbReference type="EMBL" id="RXG20446.1"/>
    </source>
</evidence>
<protein>
    <submittedName>
        <fullName evidence="2">Glycosyltransferase involved in cell wall biosynthesis</fullName>
    </submittedName>
</protein>